<dbReference type="PANTHER" id="PTHR13245:SF14">
    <property type="entry name" value="RRP15-LIKE PROTEIN"/>
    <property type="match status" value="1"/>
</dbReference>
<evidence type="ECO:0000256" key="2">
    <source>
        <dbReference type="SAM" id="MobiDB-lite"/>
    </source>
</evidence>
<evidence type="ECO:0000313" key="4">
    <source>
        <dbReference type="Proteomes" id="UP000799536"/>
    </source>
</evidence>
<feature type="compositionally biased region" description="Acidic residues" evidence="2">
    <location>
        <begin position="140"/>
        <end position="161"/>
    </location>
</feature>
<proteinExistence type="inferred from homology"/>
<dbReference type="Proteomes" id="UP000799536">
    <property type="component" value="Unassembled WGS sequence"/>
</dbReference>
<feature type="compositionally biased region" description="Acidic residues" evidence="2">
    <location>
        <begin position="100"/>
        <end position="129"/>
    </location>
</feature>
<comment type="caution">
    <text evidence="3">The sequence shown here is derived from an EMBL/GenBank/DDBJ whole genome shotgun (WGS) entry which is preliminary data.</text>
</comment>
<evidence type="ECO:0000256" key="1">
    <source>
        <dbReference type="ARBA" id="ARBA00007462"/>
    </source>
</evidence>
<comment type="similarity">
    <text evidence="1">Belongs to the RRP15 family.</text>
</comment>
<dbReference type="PANTHER" id="PTHR13245">
    <property type="entry name" value="RRP15-LIKE PROTEIN"/>
    <property type="match status" value="1"/>
</dbReference>
<feature type="compositionally biased region" description="Basic residues" evidence="2">
    <location>
        <begin position="18"/>
        <end position="28"/>
    </location>
</feature>
<gene>
    <name evidence="3" type="ORF">GQ43DRAFT_438507</name>
</gene>
<protein>
    <submittedName>
        <fullName evidence="3">Rrp15p-domain-containing protein</fullName>
    </submittedName>
</protein>
<dbReference type="AlphaFoldDB" id="A0A9P4JRD3"/>
<dbReference type="OrthoDB" id="20949at2759"/>
<reference evidence="3" key="1">
    <citation type="journal article" date="2020" name="Stud. Mycol.">
        <title>101 Dothideomycetes genomes: a test case for predicting lifestyles and emergence of pathogens.</title>
        <authorList>
            <person name="Haridas S."/>
            <person name="Albert R."/>
            <person name="Binder M."/>
            <person name="Bloem J."/>
            <person name="Labutti K."/>
            <person name="Salamov A."/>
            <person name="Andreopoulos B."/>
            <person name="Baker S."/>
            <person name="Barry K."/>
            <person name="Bills G."/>
            <person name="Bluhm B."/>
            <person name="Cannon C."/>
            <person name="Castanera R."/>
            <person name="Culley D."/>
            <person name="Daum C."/>
            <person name="Ezra D."/>
            <person name="Gonzalez J."/>
            <person name="Henrissat B."/>
            <person name="Kuo A."/>
            <person name="Liang C."/>
            <person name="Lipzen A."/>
            <person name="Lutzoni F."/>
            <person name="Magnuson J."/>
            <person name="Mondo S."/>
            <person name="Nolan M."/>
            <person name="Ohm R."/>
            <person name="Pangilinan J."/>
            <person name="Park H.-J."/>
            <person name="Ramirez L."/>
            <person name="Alfaro M."/>
            <person name="Sun H."/>
            <person name="Tritt A."/>
            <person name="Yoshinaga Y."/>
            <person name="Zwiers L.-H."/>
            <person name="Turgeon B."/>
            <person name="Goodwin S."/>
            <person name="Spatafora J."/>
            <person name="Crous P."/>
            <person name="Grigoriev I."/>
        </authorList>
    </citation>
    <scope>NUCLEOTIDE SEQUENCE</scope>
    <source>
        <strain evidence="3">ATCC 74209</strain>
    </source>
</reference>
<dbReference type="InterPro" id="IPR012459">
    <property type="entry name" value="Rrp15"/>
</dbReference>
<accession>A0A9P4JRD3</accession>
<dbReference type="GO" id="GO:0000470">
    <property type="term" value="P:maturation of LSU-rRNA"/>
    <property type="evidence" value="ECO:0007669"/>
    <property type="project" value="TreeGrafter"/>
</dbReference>
<dbReference type="GO" id="GO:0030687">
    <property type="term" value="C:preribosome, large subunit precursor"/>
    <property type="evidence" value="ECO:0007669"/>
    <property type="project" value="TreeGrafter"/>
</dbReference>
<organism evidence="3 4">
    <name type="scientific">Delitschia confertaspora ATCC 74209</name>
    <dbReference type="NCBI Taxonomy" id="1513339"/>
    <lineage>
        <taxon>Eukaryota</taxon>
        <taxon>Fungi</taxon>
        <taxon>Dikarya</taxon>
        <taxon>Ascomycota</taxon>
        <taxon>Pezizomycotina</taxon>
        <taxon>Dothideomycetes</taxon>
        <taxon>Pleosporomycetidae</taxon>
        <taxon>Pleosporales</taxon>
        <taxon>Delitschiaceae</taxon>
        <taxon>Delitschia</taxon>
    </lineage>
</organism>
<feature type="region of interest" description="Disordered" evidence="2">
    <location>
        <begin position="1"/>
        <end position="189"/>
    </location>
</feature>
<feature type="compositionally biased region" description="Polar residues" evidence="2">
    <location>
        <begin position="81"/>
        <end position="96"/>
    </location>
</feature>
<keyword evidence="4" id="KW-1185">Reference proteome</keyword>
<feature type="compositionally biased region" description="Polar residues" evidence="2">
    <location>
        <begin position="162"/>
        <end position="178"/>
    </location>
</feature>
<dbReference type="EMBL" id="ML993893">
    <property type="protein sequence ID" value="KAF2203775.1"/>
    <property type="molecule type" value="Genomic_DNA"/>
</dbReference>
<dbReference type="Pfam" id="PF07890">
    <property type="entry name" value="Rrp15p"/>
    <property type="match status" value="1"/>
</dbReference>
<sequence>MPSTTLKRRWTEDGMKGKVPKKQKKFKKQKDYYSSSEDEGGALDVPADFKPVSLEDSDEELITGPNAVAMGERKPRAKSPPSKTQPKSALKNTQQQEKGDEVEAEDVDEGEDENGEDGEDGDEDEESEDDHNVAENLPTSDDEEVDDYGLESGADDSEVEQSDASTGTSVSETSTNNPARKMKKRNDPEAFATSISKILSSKLTTKNRSEPILARSKAAQETNHALSDHKLTLQAHRKLLAEKKAALDKGRIRDVLGLDRPEVSTAEIVAEEKRLRRTAQKGVIKLFNAVRAAQVKAELAQKEVKKEGVVGMKKREERVQEMSKQGFLDMIAGGGKKKETIVEA</sequence>
<dbReference type="GO" id="GO:0000460">
    <property type="term" value="P:maturation of 5.8S rRNA"/>
    <property type="evidence" value="ECO:0007669"/>
    <property type="project" value="TreeGrafter"/>
</dbReference>
<name>A0A9P4JRD3_9PLEO</name>
<evidence type="ECO:0000313" key="3">
    <source>
        <dbReference type="EMBL" id="KAF2203775.1"/>
    </source>
</evidence>